<feature type="domain" description="Thiamine pyrophosphate enzyme central" evidence="5">
    <location>
        <begin position="201"/>
        <end position="328"/>
    </location>
</feature>
<dbReference type="PANTHER" id="PTHR18968">
    <property type="entry name" value="THIAMINE PYROPHOSPHATE ENZYMES"/>
    <property type="match status" value="1"/>
</dbReference>
<dbReference type="AlphaFoldDB" id="A0A222G484"/>
<dbReference type="GO" id="GO:0009097">
    <property type="term" value="P:isoleucine biosynthetic process"/>
    <property type="evidence" value="ECO:0007669"/>
    <property type="project" value="TreeGrafter"/>
</dbReference>
<dbReference type="InterPro" id="IPR029061">
    <property type="entry name" value="THDP-binding"/>
</dbReference>
<dbReference type="InterPro" id="IPR012000">
    <property type="entry name" value="Thiamin_PyroP_enz_cen_dom"/>
</dbReference>
<dbReference type="OrthoDB" id="9785953at2"/>
<proteinExistence type="inferred from homology"/>
<dbReference type="FunFam" id="3.40.50.970:FF:000007">
    <property type="entry name" value="Acetolactate synthase"/>
    <property type="match status" value="1"/>
</dbReference>
<reference evidence="8 9" key="1">
    <citation type="submission" date="2017-08" db="EMBL/GenBank/DDBJ databases">
        <title>Complete genome of Colwellia sp. NB097-1, a psychrophile bacterium ioslated from Bering Sea.</title>
        <authorList>
            <person name="Chen X."/>
        </authorList>
    </citation>
    <scope>NUCLEOTIDE SEQUENCE [LARGE SCALE GENOMIC DNA]</scope>
    <source>
        <strain evidence="8 9">NB097-1</strain>
    </source>
</reference>
<organism evidence="8 9">
    <name type="scientific">Cognaticolwellia beringensis</name>
    <dbReference type="NCBI Taxonomy" id="1967665"/>
    <lineage>
        <taxon>Bacteria</taxon>
        <taxon>Pseudomonadati</taxon>
        <taxon>Pseudomonadota</taxon>
        <taxon>Gammaproteobacteria</taxon>
        <taxon>Alteromonadales</taxon>
        <taxon>Colwelliaceae</taxon>
        <taxon>Cognaticolwellia</taxon>
    </lineage>
</organism>
<accession>A0A222G484</accession>
<feature type="domain" description="Thiamine pyrophosphate enzyme N-terminal TPP-binding" evidence="7">
    <location>
        <begin position="10"/>
        <end position="127"/>
    </location>
</feature>
<dbReference type="Pfam" id="PF02775">
    <property type="entry name" value="TPP_enzyme_C"/>
    <property type="match status" value="1"/>
</dbReference>
<evidence type="ECO:0000313" key="9">
    <source>
        <dbReference type="Proteomes" id="UP000202259"/>
    </source>
</evidence>
<dbReference type="GO" id="GO:0000287">
    <property type="term" value="F:magnesium ion binding"/>
    <property type="evidence" value="ECO:0007669"/>
    <property type="project" value="InterPro"/>
</dbReference>
<sequence>MTTKIINELTCGQALVKLLEAYGVDTVFGIPGVHTLDLYDGLSGSTIQHVLARHEQGAGFMADGYARVTGKPGVCFTITGPGVTNIATPMGQAFADSIPMLVISSVNKVNSMGRGRGELHETKDQRAITTPITAFSATAYSPSEVPALIARAFSIFNSERPRPVFIELPLDVINAPINNDWLSKPVQLAPRPAPQNRTVIQATDMLSQARKPIIIAGGGAIAAGGELQQLAEQLGAAVFTTVAAKGLLPTDHPLYAGSILCVEPSWQFLADADVILAVGTELAETDMWREKLPLSGKLIRVDIDPEKMNDLYLADLPIIADAACTLDAFYKALSSAEKVNAQSTTAMLKTLKNRVKTDVEPLQKIHQQVLDVVARVLPDDSFISADMTQIAYTGNYLFEVNKPRSWLHPTGYGTLGYALPASIGAKFGAPERPGLVLAGDGGILYTIQELATACEELKSPLVVLLWNNDSLGQIRDDMVAQGIEPIGVNPKTPDFIKIAQGFGCNTAKPDSLQALEQNLRDAFTFKGVTLIQMNENYLRSTTHLSGASA</sequence>
<dbReference type="CDD" id="cd07035">
    <property type="entry name" value="TPP_PYR_POX_like"/>
    <property type="match status" value="1"/>
</dbReference>
<dbReference type="GO" id="GO:0050660">
    <property type="term" value="F:flavin adenine dinucleotide binding"/>
    <property type="evidence" value="ECO:0007669"/>
    <property type="project" value="TreeGrafter"/>
</dbReference>
<dbReference type="GO" id="GO:0030976">
    <property type="term" value="F:thiamine pyrophosphate binding"/>
    <property type="evidence" value="ECO:0007669"/>
    <property type="project" value="InterPro"/>
</dbReference>
<keyword evidence="9" id="KW-1185">Reference proteome</keyword>
<dbReference type="GO" id="GO:0005948">
    <property type="term" value="C:acetolactate synthase complex"/>
    <property type="evidence" value="ECO:0007669"/>
    <property type="project" value="TreeGrafter"/>
</dbReference>
<dbReference type="Pfam" id="PF00205">
    <property type="entry name" value="TPP_enzyme_M"/>
    <property type="match status" value="1"/>
</dbReference>
<dbReference type="CDD" id="cd00568">
    <property type="entry name" value="TPP_enzymes"/>
    <property type="match status" value="1"/>
</dbReference>
<evidence type="ECO:0000259" key="7">
    <source>
        <dbReference type="Pfam" id="PF02776"/>
    </source>
</evidence>
<dbReference type="Gene3D" id="3.40.50.1220">
    <property type="entry name" value="TPP-binding domain"/>
    <property type="match status" value="1"/>
</dbReference>
<name>A0A222G484_9GAMM</name>
<evidence type="ECO:0000256" key="4">
    <source>
        <dbReference type="RuleBase" id="RU362132"/>
    </source>
</evidence>
<comment type="cofactor">
    <cofactor evidence="1">
        <name>thiamine diphosphate</name>
        <dbReference type="ChEBI" id="CHEBI:58937"/>
    </cofactor>
</comment>
<evidence type="ECO:0000256" key="3">
    <source>
        <dbReference type="ARBA" id="ARBA00023052"/>
    </source>
</evidence>
<dbReference type="PANTHER" id="PTHR18968:SF13">
    <property type="entry name" value="ACETOLACTATE SYNTHASE CATALYTIC SUBUNIT, MITOCHONDRIAL"/>
    <property type="match status" value="1"/>
</dbReference>
<dbReference type="SUPFAM" id="SSF52467">
    <property type="entry name" value="DHS-like NAD/FAD-binding domain"/>
    <property type="match status" value="1"/>
</dbReference>
<evidence type="ECO:0000256" key="1">
    <source>
        <dbReference type="ARBA" id="ARBA00001964"/>
    </source>
</evidence>
<protein>
    <submittedName>
        <fullName evidence="8">5-guanidino-2-oxopentanoate decarboxylase</fullName>
    </submittedName>
</protein>
<comment type="similarity">
    <text evidence="2 4">Belongs to the TPP enzyme family.</text>
</comment>
<dbReference type="RefSeq" id="WP_081148404.1">
    <property type="nucleotide sequence ID" value="NZ_CP020465.1"/>
</dbReference>
<dbReference type="InterPro" id="IPR045229">
    <property type="entry name" value="TPP_enz"/>
</dbReference>
<evidence type="ECO:0000256" key="2">
    <source>
        <dbReference type="ARBA" id="ARBA00007812"/>
    </source>
</evidence>
<dbReference type="InterPro" id="IPR011766">
    <property type="entry name" value="TPP_enzyme_TPP-bd"/>
</dbReference>
<dbReference type="InterPro" id="IPR000399">
    <property type="entry name" value="TPP-bd_CS"/>
</dbReference>
<feature type="domain" description="Thiamine pyrophosphate enzyme TPP-binding" evidence="6">
    <location>
        <begin position="388"/>
        <end position="532"/>
    </location>
</feature>
<keyword evidence="3 4" id="KW-0786">Thiamine pyrophosphate</keyword>
<evidence type="ECO:0000259" key="6">
    <source>
        <dbReference type="Pfam" id="PF02775"/>
    </source>
</evidence>
<dbReference type="InterPro" id="IPR029035">
    <property type="entry name" value="DHS-like_NAD/FAD-binding_dom"/>
</dbReference>
<dbReference type="Gene3D" id="3.40.50.970">
    <property type="match status" value="2"/>
</dbReference>
<evidence type="ECO:0000313" key="8">
    <source>
        <dbReference type="EMBL" id="ASP46413.1"/>
    </source>
</evidence>
<dbReference type="GO" id="GO:0009099">
    <property type="term" value="P:L-valine biosynthetic process"/>
    <property type="evidence" value="ECO:0007669"/>
    <property type="project" value="TreeGrafter"/>
</dbReference>
<dbReference type="SUPFAM" id="SSF52518">
    <property type="entry name" value="Thiamin diphosphate-binding fold (THDP-binding)"/>
    <property type="match status" value="2"/>
</dbReference>
<dbReference type="EMBL" id="CP020465">
    <property type="protein sequence ID" value="ASP46413.1"/>
    <property type="molecule type" value="Genomic_DNA"/>
</dbReference>
<dbReference type="Proteomes" id="UP000202259">
    <property type="component" value="Chromosome"/>
</dbReference>
<dbReference type="GO" id="GO:0003984">
    <property type="term" value="F:acetolactate synthase activity"/>
    <property type="evidence" value="ECO:0007669"/>
    <property type="project" value="TreeGrafter"/>
</dbReference>
<dbReference type="Pfam" id="PF02776">
    <property type="entry name" value="TPP_enzyme_N"/>
    <property type="match status" value="1"/>
</dbReference>
<dbReference type="NCBIfam" id="NF005712">
    <property type="entry name" value="PRK07524.1"/>
    <property type="match status" value="1"/>
</dbReference>
<dbReference type="PROSITE" id="PS00187">
    <property type="entry name" value="TPP_ENZYMES"/>
    <property type="match status" value="1"/>
</dbReference>
<dbReference type="KEGG" id="cber:B5D82_00660"/>
<dbReference type="InterPro" id="IPR012001">
    <property type="entry name" value="Thiamin_PyroP_enz_TPP-bd_dom"/>
</dbReference>
<evidence type="ECO:0000259" key="5">
    <source>
        <dbReference type="Pfam" id="PF00205"/>
    </source>
</evidence>
<gene>
    <name evidence="8" type="ORF">B5D82_00660</name>
</gene>